<keyword evidence="2" id="KW-1185">Reference proteome</keyword>
<comment type="caution">
    <text evidence="1">The sequence shown here is derived from an EMBL/GenBank/DDBJ whole genome shotgun (WGS) entry which is preliminary data.</text>
</comment>
<dbReference type="EMBL" id="JASBAO010000001">
    <property type="protein sequence ID" value="MDI2091273.1"/>
    <property type="molecule type" value="Genomic_DNA"/>
</dbReference>
<evidence type="ECO:0000313" key="1">
    <source>
        <dbReference type="EMBL" id="MDI2091273.1"/>
    </source>
</evidence>
<gene>
    <name evidence="1" type="ORF">QJV27_07805</name>
</gene>
<reference evidence="1" key="1">
    <citation type="submission" date="2023-05" db="EMBL/GenBank/DDBJ databases">
        <title>Whole genome sequence of Commensalibacter sp.</title>
        <authorList>
            <person name="Charoenyingcharoen P."/>
            <person name="Yukphan P."/>
        </authorList>
    </citation>
    <scope>NUCLEOTIDE SEQUENCE</scope>
    <source>
        <strain evidence="1">TBRC 16381</strain>
    </source>
</reference>
<name>A0ABT6Q2C2_9PROT</name>
<protein>
    <submittedName>
        <fullName evidence="1">Uncharacterized protein</fullName>
    </submittedName>
</protein>
<sequence length="61" mass="6851">MENIRKQPGFERDFIQDQLSKMAKDAAHAGIPADVFEALVIALAEELDFEKIMSVSKEISQ</sequence>
<proteinExistence type="predicted"/>
<organism evidence="1 2">
    <name type="scientific">Commensalibacter oyaizuii</name>
    <dbReference type="NCBI Taxonomy" id="3043873"/>
    <lineage>
        <taxon>Bacteria</taxon>
        <taxon>Pseudomonadati</taxon>
        <taxon>Pseudomonadota</taxon>
        <taxon>Alphaproteobacteria</taxon>
        <taxon>Acetobacterales</taxon>
        <taxon>Acetobacteraceae</taxon>
    </lineage>
</organism>
<dbReference type="RefSeq" id="WP_281448369.1">
    <property type="nucleotide sequence ID" value="NZ_JASBAO010000001.1"/>
</dbReference>
<accession>A0ABT6Q2C2</accession>
<dbReference type="Proteomes" id="UP001431634">
    <property type="component" value="Unassembled WGS sequence"/>
</dbReference>
<evidence type="ECO:0000313" key="2">
    <source>
        <dbReference type="Proteomes" id="UP001431634"/>
    </source>
</evidence>